<accession>A0A7L0AMP0</accession>
<dbReference type="Proteomes" id="UP000537039">
    <property type="component" value="Unassembled WGS sequence"/>
</dbReference>
<protein>
    <submittedName>
        <fullName evidence="3">2AAA phosphatase</fullName>
    </submittedName>
</protein>
<evidence type="ECO:0000313" key="4">
    <source>
        <dbReference type="Proteomes" id="UP000537039"/>
    </source>
</evidence>
<dbReference type="EMBL" id="VXAE01005155">
    <property type="protein sequence ID" value="NXJ34860.1"/>
    <property type="molecule type" value="Genomic_DNA"/>
</dbReference>
<feature type="non-terminal residue" evidence="3">
    <location>
        <position position="176"/>
    </location>
</feature>
<dbReference type="InterPro" id="IPR016024">
    <property type="entry name" value="ARM-type_fold"/>
</dbReference>
<dbReference type="PANTHER" id="PTHR10648:SF2">
    <property type="entry name" value="SERINE_THREONINE-PROTEIN PHOSPHATASE 2A 65 KDA REGULATORY SUBUNIT A ALPHA ISOFORM"/>
    <property type="match status" value="1"/>
</dbReference>
<dbReference type="InterPro" id="IPR011989">
    <property type="entry name" value="ARM-like"/>
</dbReference>
<dbReference type="InterPro" id="IPR021133">
    <property type="entry name" value="HEAT_type_2"/>
</dbReference>
<comment type="caution">
    <text evidence="3">The sequence shown here is derived from an EMBL/GenBank/DDBJ whole genome shotgun (WGS) entry which is preliminary data.</text>
</comment>
<dbReference type="PANTHER" id="PTHR10648">
    <property type="entry name" value="SERINE/THREONINE-PROTEIN PHOSPHATASE PP2A 65 KDA REGULATORY SUBUNIT"/>
    <property type="match status" value="1"/>
</dbReference>
<keyword evidence="4" id="KW-1185">Reference proteome</keyword>
<dbReference type="GO" id="GO:0005829">
    <property type="term" value="C:cytosol"/>
    <property type="evidence" value="ECO:0007669"/>
    <property type="project" value="TreeGrafter"/>
</dbReference>
<organism evidence="3 4">
    <name type="scientific">Ciconia maguari</name>
    <dbReference type="NCBI Taxonomy" id="52777"/>
    <lineage>
        <taxon>Eukaryota</taxon>
        <taxon>Metazoa</taxon>
        <taxon>Chordata</taxon>
        <taxon>Craniata</taxon>
        <taxon>Vertebrata</taxon>
        <taxon>Euteleostomi</taxon>
        <taxon>Archelosauria</taxon>
        <taxon>Archosauria</taxon>
        <taxon>Dinosauria</taxon>
        <taxon>Saurischia</taxon>
        <taxon>Theropoda</taxon>
        <taxon>Coelurosauria</taxon>
        <taxon>Aves</taxon>
        <taxon>Neognathae</taxon>
        <taxon>Neoaves</taxon>
        <taxon>Aequornithes</taxon>
        <taxon>Ciconiiformes</taxon>
        <taxon>Ciconiidae</taxon>
        <taxon>Ciconia</taxon>
    </lineage>
</organism>
<dbReference type="SUPFAM" id="SSF48371">
    <property type="entry name" value="ARM repeat"/>
    <property type="match status" value="1"/>
</dbReference>
<dbReference type="PROSITE" id="PS50077">
    <property type="entry name" value="HEAT_REPEAT"/>
    <property type="match status" value="1"/>
</dbReference>
<proteinExistence type="predicted"/>
<evidence type="ECO:0000256" key="1">
    <source>
        <dbReference type="ARBA" id="ARBA00022737"/>
    </source>
</evidence>
<reference evidence="3 4" key="1">
    <citation type="submission" date="2019-09" db="EMBL/GenBank/DDBJ databases">
        <title>Bird 10,000 Genomes (B10K) Project - Family phase.</title>
        <authorList>
            <person name="Zhang G."/>
        </authorList>
    </citation>
    <scope>NUCLEOTIDE SEQUENCE [LARGE SCALE GENOMIC DNA]</scope>
    <source>
        <strain evidence="3">B10K-DU-001-47</strain>
        <tissue evidence="3">Muscle</tissue>
    </source>
</reference>
<feature type="repeat" description="HEAT" evidence="2">
    <location>
        <begin position="152"/>
        <end position="176"/>
    </location>
</feature>
<dbReference type="GO" id="GO:0007059">
    <property type="term" value="P:chromosome segregation"/>
    <property type="evidence" value="ECO:0007669"/>
    <property type="project" value="TreeGrafter"/>
</dbReference>
<feature type="non-terminal residue" evidence="3">
    <location>
        <position position="1"/>
    </location>
</feature>
<dbReference type="InterPro" id="IPR051023">
    <property type="entry name" value="PP2A_Regulatory_Subunit_A"/>
</dbReference>
<dbReference type="Gene3D" id="1.25.10.10">
    <property type="entry name" value="Leucine-rich Repeat Variant"/>
    <property type="match status" value="1"/>
</dbReference>
<keyword evidence="1" id="KW-0677">Repeat</keyword>
<sequence length="176" mass="19527">ESLATVEETVVRDKAVESLRAVSHEHAPPDLEGHFVPLVKRLAGGDWFTSRTSACGLFSVCYPRVSSPVKAELRHEIIPMFSNLASDEQVKVTPGRLGRLREVTKGLSPNTRRPLHRVVGCCPPKDSVRLLAVEACVSIAQLLPQEELEGLVMPTLRQAAEDKSWRVRYMVADKFT</sequence>
<evidence type="ECO:0000313" key="3">
    <source>
        <dbReference type="EMBL" id="NXJ34860.1"/>
    </source>
</evidence>
<evidence type="ECO:0000256" key="2">
    <source>
        <dbReference type="PROSITE-ProRule" id="PRU00103"/>
    </source>
</evidence>
<dbReference type="AlphaFoldDB" id="A0A7L0AMP0"/>
<dbReference type="GO" id="GO:0019888">
    <property type="term" value="F:protein phosphatase regulator activity"/>
    <property type="evidence" value="ECO:0007669"/>
    <property type="project" value="TreeGrafter"/>
</dbReference>
<dbReference type="GO" id="GO:0000159">
    <property type="term" value="C:protein phosphatase type 2A complex"/>
    <property type="evidence" value="ECO:0007669"/>
    <property type="project" value="TreeGrafter"/>
</dbReference>
<dbReference type="GO" id="GO:0005634">
    <property type="term" value="C:nucleus"/>
    <property type="evidence" value="ECO:0007669"/>
    <property type="project" value="TreeGrafter"/>
</dbReference>
<name>A0A7L0AMP0_9AVES</name>
<gene>
    <name evidence="3" type="primary">Ppp2r1a</name>
    <name evidence="3" type="ORF">CICMAG_R04008</name>
</gene>